<comment type="catalytic activity">
    <reaction evidence="16">
        <text>oxaloacetate + H(+) = pyruvate + CO2</text>
        <dbReference type="Rhea" id="RHEA:15641"/>
        <dbReference type="ChEBI" id="CHEBI:15361"/>
        <dbReference type="ChEBI" id="CHEBI:15378"/>
        <dbReference type="ChEBI" id="CHEBI:16452"/>
        <dbReference type="ChEBI" id="CHEBI:16526"/>
        <dbReference type="EC" id="4.1.1.112"/>
    </reaction>
</comment>
<keyword evidence="20" id="KW-1185">Reference proteome</keyword>
<dbReference type="EMBL" id="VMNX01000095">
    <property type="protein sequence ID" value="MPY51424.1"/>
    <property type="molecule type" value="Genomic_DNA"/>
</dbReference>
<comment type="cofactor">
    <cofactor evidence="3">
        <name>a divalent metal cation</name>
        <dbReference type="ChEBI" id="CHEBI:60240"/>
    </cofactor>
</comment>
<dbReference type="GO" id="GO:0019336">
    <property type="term" value="P:phenol-containing compound catabolic process"/>
    <property type="evidence" value="ECO:0007669"/>
    <property type="project" value="UniProtKB-ARBA"/>
</dbReference>
<evidence type="ECO:0000256" key="15">
    <source>
        <dbReference type="ARBA" id="ARBA00032305"/>
    </source>
</evidence>
<reference evidence="19 20" key="1">
    <citation type="submission" date="2019-09" db="EMBL/GenBank/DDBJ databases">
        <authorList>
            <person name="Duangmal K."/>
            <person name="Teo W.F.A."/>
            <person name="Lipun K."/>
        </authorList>
    </citation>
    <scope>NUCLEOTIDE SEQUENCE [LARGE SCALE GENOMIC DNA]</scope>
    <source>
        <strain evidence="19 20">K1PN6</strain>
    </source>
</reference>
<evidence type="ECO:0000256" key="3">
    <source>
        <dbReference type="ARBA" id="ARBA00001968"/>
    </source>
</evidence>
<dbReference type="InterPro" id="IPR014165">
    <property type="entry name" value="LigK_PcmE"/>
</dbReference>
<keyword evidence="10 18" id="KW-0479">Metal-binding</keyword>
<dbReference type="Proteomes" id="UP000373149">
    <property type="component" value="Unassembled WGS sequence"/>
</dbReference>
<evidence type="ECO:0000256" key="11">
    <source>
        <dbReference type="ARBA" id="ARBA00022842"/>
    </source>
</evidence>
<comment type="similarity">
    <text evidence="4">Belongs to the class II aldolase/RraA-like family.</text>
</comment>
<dbReference type="EC" id="4.1.1.112" evidence="8"/>
<evidence type="ECO:0000256" key="17">
    <source>
        <dbReference type="ARBA" id="ARBA00061585"/>
    </source>
</evidence>
<dbReference type="CDD" id="cd16841">
    <property type="entry name" value="RraA_family"/>
    <property type="match status" value="1"/>
</dbReference>
<protein>
    <recommendedName>
        <fullName evidence="9">Putative 4-hydroxy-4-methyl-2-oxoglutarate aldolase</fullName>
        <ecNumber evidence="8">4.1.1.112</ecNumber>
        <ecNumber evidence="7">4.1.3.17</ecNumber>
    </recommendedName>
    <alternativeName>
        <fullName evidence="15">Oxaloacetate decarboxylase</fullName>
    </alternativeName>
    <alternativeName>
        <fullName evidence="14">RraA-like protein</fullName>
    </alternativeName>
</protein>
<organism evidence="19 20">
    <name type="scientific">Streptomyces acidicola</name>
    <dbReference type="NCBI Taxonomy" id="2596892"/>
    <lineage>
        <taxon>Bacteria</taxon>
        <taxon>Bacillati</taxon>
        <taxon>Actinomycetota</taxon>
        <taxon>Actinomycetes</taxon>
        <taxon>Kitasatosporales</taxon>
        <taxon>Streptomycetaceae</taxon>
        <taxon>Streptomyces</taxon>
    </lineage>
</organism>
<proteinExistence type="inferred from homology"/>
<evidence type="ECO:0000256" key="8">
    <source>
        <dbReference type="ARBA" id="ARBA00012947"/>
    </source>
</evidence>
<accession>A0A5N8WXK8</accession>
<evidence type="ECO:0000313" key="20">
    <source>
        <dbReference type="Proteomes" id="UP000373149"/>
    </source>
</evidence>
<dbReference type="GO" id="GO:0046872">
    <property type="term" value="F:metal ion binding"/>
    <property type="evidence" value="ECO:0007669"/>
    <property type="project" value="UniProtKB-KW"/>
</dbReference>
<dbReference type="AlphaFoldDB" id="A0A5N8WXK8"/>
<evidence type="ECO:0000256" key="9">
    <source>
        <dbReference type="ARBA" id="ARBA00016549"/>
    </source>
</evidence>
<evidence type="ECO:0000256" key="16">
    <source>
        <dbReference type="ARBA" id="ARBA00047973"/>
    </source>
</evidence>
<dbReference type="PANTHER" id="PTHR33254">
    <property type="entry name" value="4-HYDROXY-4-METHYL-2-OXOGLUTARATE ALDOLASE 3-RELATED"/>
    <property type="match status" value="1"/>
</dbReference>
<dbReference type="InterPro" id="IPR036704">
    <property type="entry name" value="RraA/RraA-like_sf"/>
</dbReference>
<name>A0A5N8WXK8_9ACTN</name>
<dbReference type="NCBIfam" id="NF006731">
    <property type="entry name" value="PRK09262.1"/>
    <property type="match status" value="1"/>
</dbReference>
<comment type="subunit">
    <text evidence="5">Homotrimer.</text>
</comment>
<evidence type="ECO:0000256" key="1">
    <source>
        <dbReference type="ARBA" id="ARBA00001342"/>
    </source>
</evidence>
<evidence type="ECO:0000256" key="13">
    <source>
        <dbReference type="ARBA" id="ARBA00025046"/>
    </source>
</evidence>
<keyword evidence="12" id="KW-0456">Lyase</keyword>
<comment type="function">
    <text evidence="13">Catalyzes the aldol cleavage of 4-hydroxy-4-methyl-2-oxoglutarate (HMG) into 2 molecules of pyruvate. Also contains a secondary oxaloacetate (OAA) decarboxylase activity due to the common pyruvate enolate transition state formed following C-C bond cleavage in the retro-aldol and decarboxylation reactions.</text>
</comment>
<evidence type="ECO:0000256" key="6">
    <source>
        <dbReference type="ARBA" id="ARBA00011643"/>
    </source>
</evidence>
<feature type="binding site" evidence="18">
    <location>
        <position position="123"/>
    </location>
    <ligand>
        <name>substrate</name>
    </ligand>
</feature>
<dbReference type="PANTHER" id="PTHR33254:SF16">
    <property type="entry name" value="BLR3842 PROTEIN"/>
    <property type="match status" value="1"/>
</dbReference>
<dbReference type="EC" id="4.1.3.17" evidence="7"/>
<dbReference type="FunFam" id="3.50.30.40:FF:000002">
    <property type="entry name" value="4-carboxy-4-hydroxy-2-oxoadipate aldolase/oxaloacetate decarboxylase"/>
    <property type="match status" value="1"/>
</dbReference>
<comment type="catalytic activity">
    <reaction evidence="1">
        <text>4-hydroxy-4-methyl-2-oxoglutarate = 2 pyruvate</text>
        <dbReference type="Rhea" id="RHEA:22748"/>
        <dbReference type="ChEBI" id="CHEBI:15361"/>
        <dbReference type="ChEBI" id="CHEBI:58276"/>
        <dbReference type="EC" id="4.1.3.17"/>
    </reaction>
</comment>
<dbReference type="InterPro" id="IPR005493">
    <property type="entry name" value="RraA/RraA-like"/>
</dbReference>
<dbReference type="Gene3D" id="3.50.30.40">
    <property type="entry name" value="Ribonuclease E inhibitor RraA/RraA-like"/>
    <property type="match status" value="1"/>
</dbReference>
<dbReference type="NCBIfam" id="TIGR02798">
    <property type="entry name" value="ligK_PcmE"/>
    <property type="match status" value="1"/>
</dbReference>
<evidence type="ECO:0000256" key="4">
    <source>
        <dbReference type="ARBA" id="ARBA00008621"/>
    </source>
</evidence>
<comment type="similarity">
    <text evidence="17">Belongs to the LigK/PcmE family.</text>
</comment>
<dbReference type="GO" id="GO:0047443">
    <property type="term" value="F:4-hydroxy-4-methyl-2-oxoglutarate aldolase activity"/>
    <property type="evidence" value="ECO:0007669"/>
    <property type="project" value="UniProtKB-EC"/>
</dbReference>
<dbReference type="RefSeq" id="WP_322620634.1">
    <property type="nucleotide sequence ID" value="NZ_VMNX01000095.1"/>
</dbReference>
<gene>
    <name evidence="19" type="primary">ligK</name>
    <name evidence="19" type="ORF">FPZ41_23825</name>
</gene>
<comment type="caution">
    <text evidence="19">The sequence shown here is derived from an EMBL/GenBank/DDBJ whole genome shotgun (WGS) entry which is preliminary data.</text>
</comment>
<dbReference type="GO" id="GO:0008948">
    <property type="term" value="F:oxaloacetate decarboxylase activity"/>
    <property type="evidence" value="ECO:0007669"/>
    <property type="project" value="UniProtKB-EC"/>
</dbReference>
<evidence type="ECO:0000256" key="10">
    <source>
        <dbReference type="ARBA" id="ARBA00022723"/>
    </source>
</evidence>
<evidence type="ECO:0000256" key="14">
    <source>
        <dbReference type="ARBA" id="ARBA00030169"/>
    </source>
</evidence>
<evidence type="ECO:0000256" key="2">
    <source>
        <dbReference type="ARBA" id="ARBA00001946"/>
    </source>
</evidence>
<dbReference type="SUPFAM" id="SSF89562">
    <property type="entry name" value="RraA-like"/>
    <property type="match status" value="1"/>
</dbReference>
<evidence type="ECO:0000313" key="19">
    <source>
        <dbReference type="EMBL" id="MPY51424.1"/>
    </source>
</evidence>
<sequence>MSRGNDRHVVVRTSRGPSQAVVTALAKSGVATAHEAYGRRGLLGPELRPIYPGARIAGRAVTVLSHPGDNLMIHAAIEQCRAGDVLVVATTSRSTDGMFGELFATQLRYRGVLGLVTDAGVRDVADLTAMGFPVWSRAVHAQGTAKAVPGSVNVPVVAAGQLVNAGDIIVADDDGVLCIPLDEGEAVVEACARREANEEAKRRRFLQGEVGLDIYDMRPLLERLGVRYLDADDATDPDTAPAEESP</sequence>
<dbReference type="GO" id="GO:0032787">
    <property type="term" value="P:monocarboxylic acid metabolic process"/>
    <property type="evidence" value="ECO:0007669"/>
    <property type="project" value="UniProtKB-ARBA"/>
</dbReference>
<dbReference type="Pfam" id="PF03737">
    <property type="entry name" value="RraA-like"/>
    <property type="match status" value="1"/>
</dbReference>
<feature type="binding site" evidence="18">
    <location>
        <position position="122"/>
    </location>
    <ligand>
        <name>substrate</name>
    </ligand>
</feature>
<dbReference type="GO" id="GO:0046395">
    <property type="term" value="P:carboxylic acid catabolic process"/>
    <property type="evidence" value="ECO:0007669"/>
    <property type="project" value="UniProtKB-ARBA"/>
</dbReference>
<comment type="subunit">
    <text evidence="6">Homohexamer.</text>
</comment>
<evidence type="ECO:0000256" key="7">
    <source>
        <dbReference type="ARBA" id="ARBA00012213"/>
    </source>
</evidence>
<evidence type="ECO:0000256" key="18">
    <source>
        <dbReference type="PIRSR" id="PIRSR605493-1"/>
    </source>
</evidence>
<comment type="cofactor">
    <cofactor evidence="2 18">
        <name>Mg(2+)</name>
        <dbReference type="ChEBI" id="CHEBI:18420"/>
    </cofactor>
</comment>
<keyword evidence="11 18" id="KW-0460">Magnesium</keyword>
<evidence type="ECO:0000256" key="5">
    <source>
        <dbReference type="ARBA" id="ARBA00011233"/>
    </source>
</evidence>
<evidence type="ECO:0000256" key="12">
    <source>
        <dbReference type="ARBA" id="ARBA00023239"/>
    </source>
</evidence>